<evidence type="ECO:0000313" key="9">
    <source>
        <dbReference type="EMBL" id="AIE83480.1"/>
    </source>
</evidence>
<dbReference type="InterPro" id="IPR003439">
    <property type="entry name" value="ABC_transporter-like_ATP-bd"/>
</dbReference>
<evidence type="ECO:0000256" key="1">
    <source>
        <dbReference type="ARBA" id="ARBA00004202"/>
    </source>
</evidence>
<dbReference type="AlphaFoldDB" id="A0A068NL29"/>
<reference evidence="9 10" key="1">
    <citation type="journal article" date="2014" name="PLoS ONE">
        <title>The first complete genome sequence of the class fimbriimonadia in the phylum armatimonadetes.</title>
        <authorList>
            <person name="Hu Z.Y."/>
            <person name="Wang Y.Z."/>
            <person name="Im W.T."/>
            <person name="Wang S.Y."/>
            <person name="Zhao G.P."/>
            <person name="Zheng H.J."/>
            <person name="Quan Z.X."/>
        </authorList>
    </citation>
    <scope>NUCLEOTIDE SEQUENCE [LARGE SCALE GENOMIC DNA]</scope>
    <source>
        <strain evidence="9">Gsoil 348</strain>
    </source>
</reference>
<keyword evidence="5" id="KW-0547">Nucleotide-binding</keyword>
<keyword evidence="6" id="KW-0067">ATP-binding</keyword>
<dbReference type="InterPro" id="IPR050388">
    <property type="entry name" value="ABC_Ni/Peptide_Import"/>
</dbReference>
<dbReference type="InterPro" id="IPR003593">
    <property type="entry name" value="AAA+_ATPase"/>
</dbReference>
<sequence>MAVLEVRNLEVSFGSTKILQGVSFDLEAGQTLGVVGESGCGKSMTGFAIMGMLQAPGKISAGSIKLDGRELVGLKERELRQVRGEQIALVMQDPFTSLNPMMKIGHQIGEAFMLHQGMNKQQAWNKAVEMLEMVGVPAPPDSARKYPHQMSGGQRQRVVIAMAFACRPKVLIADEPTTALDVTLQAQILRLLRDLQEREGTAVMLISHDIGAIASISQRIAVFYAGRIVETGPAERVLRHAAMPYTRALLNALPQVGKKRLEAIGGLPPDFTDLPQGCPFRPRCPLAFDKCVEAPPLEPAEPGHIAACWLKDEVRDMPPGAPLLARGVVPPS</sequence>
<dbReference type="PROSITE" id="PS50893">
    <property type="entry name" value="ABC_TRANSPORTER_2"/>
    <property type="match status" value="1"/>
</dbReference>
<keyword evidence="7" id="KW-0472">Membrane</keyword>
<dbReference type="GO" id="GO:0015833">
    <property type="term" value="P:peptide transport"/>
    <property type="evidence" value="ECO:0007669"/>
    <property type="project" value="InterPro"/>
</dbReference>
<evidence type="ECO:0000256" key="2">
    <source>
        <dbReference type="ARBA" id="ARBA00005417"/>
    </source>
</evidence>
<evidence type="ECO:0000313" key="10">
    <source>
        <dbReference type="Proteomes" id="UP000027982"/>
    </source>
</evidence>
<feature type="domain" description="ABC transporter" evidence="8">
    <location>
        <begin position="4"/>
        <end position="250"/>
    </location>
</feature>
<dbReference type="SUPFAM" id="SSF52540">
    <property type="entry name" value="P-loop containing nucleoside triphosphate hydrolases"/>
    <property type="match status" value="1"/>
</dbReference>
<keyword evidence="4" id="KW-1003">Cell membrane</keyword>
<name>A0A068NL29_FIMGI</name>
<dbReference type="EMBL" id="CP007139">
    <property type="protein sequence ID" value="AIE83480.1"/>
    <property type="molecule type" value="Genomic_DNA"/>
</dbReference>
<comment type="subcellular location">
    <subcellularLocation>
        <location evidence="1">Cell membrane</location>
        <topology evidence="1">Peripheral membrane protein</topology>
    </subcellularLocation>
</comment>
<accession>A0A068NL29</accession>
<evidence type="ECO:0000256" key="4">
    <source>
        <dbReference type="ARBA" id="ARBA00022475"/>
    </source>
</evidence>
<evidence type="ECO:0000259" key="8">
    <source>
        <dbReference type="PROSITE" id="PS50893"/>
    </source>
</evidence>
<evidence type="ECO:0000256" key="3">
    <source>
        <dbReference type="ARBA" id="ARBA00022448"/>
    </source>
</evidence>
<evidence type="ECO:0000256" key="6">
    <source>
        <dbReference type="ARBA" id="ARBA00022840"/>
    </source>
</evidence>
<evidence type="ECO:0000256" key="5">
    <source>
        <dbReference type="ARBA" id="ARBA00022741"/>
    </source>
</evidence>
<dbReference type="PANTHER" id="PTHR43297">
    <property type="entry name" value="OLIGOPEPTIDE TRANSPORT ATP-BINDING PROTEIN APPD"/>
    <property type="match status" value="1"/>
</dbReference>
<dbReference type="GO" id="GO:0016887">
    <property type="term" value="F:ATP hydrolysis activity"/>
    <property type="evidence" value="ECO:0007669"/>
    <property type="project" value="InterPro"/>
</dbReference>
<dbReference type="InterPro" id="IPR017871">
    <property type="entry name" value="ABC_transporter-like_CS"/>
</dbReference>
<dbReference type="PANTHER" id="PTHR43297:SF2">
    <property type="entry name" value="DIPEPTIDE TRANSPORT ATP-BINDING PROTEIN DPPD"/>
    <property type="match status" value="1"/>
</dbReference>
<dbReference type="PROSITE" id="PS00211">
    <property type="entry name" value="ABC_TRANSPORTER_1"/>
    <property type="match status" value="1"/>
</dbReference>
<organism evidence="9 10">
    <name type="scientific">Fimbriimonas ginsengisoli Gsoil 348</name>
    <dbReference type="NCBI Taxonomy" id="661478"/>
    <lineage>
        <taxon>Bacteria</taxon>
        <taxon>Bacillati</taxon>
        <taxon>Armatimonadota</taxon>
        <taxon>Fimbriimonadia</taxon>
        <taxon>Fimbriimonadales</taxon>
        <taxon>Fimbriimonadaceae</taxon>
        <taxon>Fimbriimonas</taxon>
    </lineage>
</organism>
<dbReference type="SMART" id="SM00382">
    <property type="entry name" value="AAA"/>
    <property type="match status" value="1"/>
</dbReference>
<evidence type="ECO:0000256" key="7">
    <source>
        <dbReference type="ARBA" id="ARBA00023136"/>
    </source>
</evidence>
<dbReference type="KEGG" id="fgi:OP10G_0112"/>
<gene>
    <name evidence="9" type="ORF">OP10G_0112</name>
</gene>
<dbReference type="GO" id="GO:0005524">
    <property type="term" value="F:ATP binding"/>
    <property type="evidence" value="ECO:0007669"/>
    <property type="project" value="UniProtKB-KW"/>
</dbReference>
<dbReference type="Gene3D" id="3.40.50.300">
    <property type="entry name" value="P-loop containing nucleotide triphosphate hydrolases"/>
    <property type="match status" value="1"/>
</dbReference>
<proteinExistence type="inferred from homology"/>
<dbReference type="CDD" id="cd03257">
    <property type="entry name" value="ABC_NikE_OppD_transporters"/>
    <property type="match status" value="1"/>
</dbReference>
<dbReference type="HOGENOM" id="CLU_000604_1_23_0"/>
<dbReference type="RefSeq" id="WP_025227844.1">
    <property type="nucleotide sequence ID" value="NZ_CP007139.1"/>
</dbReference>
<dbReference type="InterPro" id="IPR013563">
    <property type="entry name" value="Oligopep_ABC_C"/>
</dbReference>
<keyword evidence="3" id="KW-0813">Transport</keyword>
<keyword evidence="10" id="KW-1185">Reference proteome</keyword>
<dbReference type="Pfam" id="PF08352">
    <property type="entry name" value="oligo_HPY"/>
    <property type="match status" value="1"/>
</dbReference>
<dbReference type="Proteomes" id="UP000027982">
    <property type="component" value="Chromosome"/>
</dbReference>
<comment type="similarity">
    <text evidence="2">Belongs to the ABC transporter superfamily.</text>
</comment>
<dbReference type="FunFam" id="3.40.50.300:FF:000016">
    <property type="entry name" value="Oligopeptide ABC transporter ATP-binding component"/>
    <property type="match status" value="1"/>
</dbReference>
<dbReference type="Pfam" id="PF00005">
    <property type="entry name" value="ABC_tran"/>
    <property type="match status" value="1"/>
</dbReference>
<dbReference type="OrthoDB" id="9802264at2"/>
<dbReference type="GO" id="GO:0005886">
    <property type="term" value="C:plasma membrane"/>
    <property type="evidence" value="ECO:0007669"/>
    <property type="project" value="UniProtKB-SubCell"/>
</dbReference>
<dbReference type="InterPro" id="IPR027417">
    <property type="entry name" value="P-loop_NTPase"/>
</dbReference>
<protein>
    <submittedName>
        <fullName evidence="9">Oligopeptide/dipeptide ABC transporter ATPase</fullName>
    </submittedName>
</protein>
<dbReference type="STRING" id="661478.OP10G_0112"/>
<dbReference type="NCBIfam" id="TIGR01727">
    <property type="entry name" value="oligo_HPY"/>
    <property type="match status" value="1"/>
</dbReference>
<dbReference type="eggNOG" id="COG0444">
    <property type="taxonomic scope" value="Bacteria"/>
</dbReference>